<reference evidence="5" key="1">
    <citation type="submission" date="2021-06" db="EMBL/GenBank/DDBJ databases">
        <authorList>
            <consortium name="Wellcome Sanger Institute Data Sharing"/>
        </authorList>
    </citation>
    <scope>NUCLEOTIDE SEQUENCE [LARGE SCALE GENOMIC DNA]</scope>
</reference>
<dbReference type="Pfam" id="PF00092">
    <property type="entry name" value="VWA"/>
    <property type="match status" value="1"/>
</dbReference>
<evidence type="ECO:0000256" key="2">
    <source>
        <dbReference type="ARBA" id="ARBA00049648"/>
    </source>
</evidence>
<dbReference type="SUPFAM" id="SSF53300">
    <property type="entry name" value="vWA-like"/>
    <property type="match status" value="1"/>
</dbReference>
<evidence type="ECO:0000313" key="6">
    <source>
        <dbReference type="Proteomes" id="UP000694620"/>
    </source>
</evidence>
<dbReference type="SMART" id="SM00327">
    <property type="entry name" value="VWA"/>
    <property type="match status" value="1"/>
</dbReference>
<reference evidence="5" key="2">
    <citation type="submission" date="2025-08" db="UniProtKB">
        <authorList>
            <consortium name="Ensembl"/>
        </authorList>
    </citation>
    <scope>IDENTIFICATION</scope>
</reference>
<proteinExistence type="inferred from homology"/>
<comment type="similarity">
    <text evidence="2">Belongs to the fibril-associated collagens with interrupted helices (FACIT) family.</text>
</comment>
<dbReference type="AlphaFoldDB" id="A0A8C4RY09"/>
<evidence type="ECO:0000256" key="1">
    <source>
        <dbReference type="ARBA" id="ARBA00023278"/>
    </source>
</evidence>
<feature type="signal peptide" evidence="3">
    <location>
        <begin position="1"/>
        <end position="21"/>
    </location>
</feature>
<organism evidence="5 6">
    <name type="scientific">Erpetoichthys calabaricus</name>
    <name type="common">Rope fish</name>
    <name type="synonym">Calamoichthys calabaricus</name>
    <dbReference type="NCBI Taxonomy" id="27687"/>
    <lineage>
        <taxon>Eukaryota</taxon>
        <taxon>Metazoa</taxon>
        <taxon>Chordata</taxon>
        <taxon>Craniata</taxon>
        <taxon>Vertebrata</taxon>
        <taxon>Euteleostomi</taxon>
        <taxon>Actinopterygii</taxon>
        <taxon>Polypteriformes</taxon>
        <taxon>Polypteridae</taxon>
        <taxon>Erpetoichthys</taxon>
    </lineage>
</organism>
<dbReference type="CDD" id="cd01472">
    <property type="entry name" value="vWA_collagen"/>
    <property type="match status" value="1"/>
</dbReference>
<keyword evidence="1" id="KW-0379">Hydroxylation</keyword>
<dbReference type="PANTHER" id="PTHR24020">
    <property type="entry name" value="COLLAGEN ALPHA"/>
    <property type="match status" value="1"/>
</dbReference>
<feature type="domain" description="VWFA" evidence="4">
    <location>
        <begin position="38"/>
        <end position="211"/>
    </location>
</feature>
<feature type="chain" id="PRO_5034647682" evidence="3">
    <location>
        <begin position="22"/>
        <end position="338"/>
    </location>
</feature>
<dbReference type="InterPro" id="IPR050525">
    <property type="entry name" value="ECM_Assembly_Org"/>
</dbReference>
<dbReference type="Ensembl" id="ENSECRT00000008626.1">
    <property type="protein sequence ID" value="ENSECRP00000008483.1"/>
    <property type="gene ID" value="ENSECRG00000005685.1"/>
</dbReference>
<evidence type="ECO:0000256" key="3">
    <source>
        <dbReference type="SAM" id="SignalP"/>
    </source>
</evidence>
<dbReference type="PRINTS" id="PR00453">
    <property type="entry name" value="VWFADOMAIN"/>
</dbReference>
<dbReference type="Gene3D" id="2.60.120.200">
    <property type="match status" value="1"/>
</dbReference>
<dbReference type="InterPro" id="IPR036465">
    <property type="entry name" value="vWFA_dom_sf"/>
</dbReference>
<keyword evidence="3" id="KW-0732">Signal</keyword>
<sequence>MNCWLPRSLIVFFPLPFLIWTMQDDEVSRAGCRTAVNDLVFIVDGSWSVGFLNFDTAKKWLINVTNGFDVGTQFTDMAVVQYSDTPRLEIHLGQYKTRQELIDAIGGIKYLGGNTQTGRAIKFATDHVFPSSMRTSPARNKIAVVLTDGKSQDDVVDAAVEARSQNIIMFAVGVGSEITKSELVSIANKPSSAYVLFTEDYTTIEKIKEKMQQKLCEESVCPTRIPVASRDEKGFELMVGLKITQKAKKTQGSLTSEMAFLLSPEMDFTENTRDIFPEGLPPSYVFVATLRIKSPVNKETFDLWRIISKDGVPQAAVTLNGVEKSITFTTTSITSEIQ</sequence>
<protein>
    <submittedName>
        <fullName evidence="5">Si:ch211-106n13.3</fullName>
    </submittedName>
</protein>
<dbReference type="PANTHER" id="PTHR24020:SF89">
    <property type="entry name" value="COLLAGEN ALPHA-1(XXI) CHAIN-LIKE ISOFORM X1"/>
    <property type="match status" value="1"/>
</dbReference>
<dbReference type="PROSITE" id="PS50234">
    <property type="entry name" value="VWFA"/>
    <property type="match status" value="1"/>
</dbReference>
<dbReference type="SUPFAM" id="SSF49899">
    <property type="entry name" value="Concanavalin A-like lectins/glucanases"/>
    <property type="match status" value="1"/>
</dbReference>
<dbReference type="FunFam" id="3.40.50.410:FF:000041">
    <property type="entry name" value="Collagen alpha-1(XXI) chain isoform X1"/>
    <property type="match status" value="1"/>
</dbReference>
<reference evidence="5" key="3">
    <citation type="submission" date="2025-09" db="UniProtKB">
        <authorList>
            <consortium name="Ensembl"/>
        </authorList>
    </citation>
    <scope>IDENTIFICATION</scope>
</reference>
<evidence type="ECO:0000313" key="5">
    <source>
        <dbReference type="Ensembl" id="ENSECRP00000008483.1"/>
    </source>
</evidence>
<keyword evidence="6" id="KW-1185">Reference proteome</keyword>
<evidence type="ECO:0000259" key="4">
    <source>
        <dbReference type="PROSITE" id="PS50234"/>
    </source>
</evidence>
<accession>A0A8C4RY09</accession>
<name>A0A8C4RY09_ERPCA</name>
<dbReference type="Gene3D" id="3.40.50.410">
    <property type="entry name" value="von Willebrand factor, type A domain"/>
    <property type="match status" value="1"/>
</dbReference>
<dbReference type="InterPro" id="IPR002035">
    <property type="entry name" value="VWF_A"/>
</dbReference>
<dbReference type="Proteomes" id="UP000694620">
    <property type="component" value="Chromosome 6"/>
</dbReference>
<dbReference type="InterPro" id="IPR013320">
    <property type="entry name" value="ConA-like_dom_sf"/>
</dbReference>
<dbReference type="GeneTree" id="ENSGT00940000153769"/>